<accession>A0A1Z4N164</accession>
<dbReference type="Pfam" id="PF03713">
    <property type="entry name" value="DUF305"/>
    <property type="match status" value="1"/>
</dbReference>
<evidence type="ECO:0000313" key="3">
    <source>
        <dbReference type="Proteomes" id="UP000218785"/>
    </source>
</evidence>
<evidence type="ECO:0000259" key="1">
    <source>
        <dbReference type="Pfam" id="PF03713"/>
    </source>
</evidence>
<proteinExistence type="predicted"/>
<evidence type="ECO:0000313" key="2">
    <source>
        <dbReference type="EMBL" id="BAY99454.1"/>
    </source>
</evidence>
<protein>
    <recommendedName>
        <fullName evidence="1">DUF305 domain-containing protein</fullName>
    </recommendedName>
</protein>
<dbReference type="InterPro" id="IPR012347">
    <property type="entry name" value="Ferritin-like"/>
</dbReference>
<feature type="domain" description="DUF305" evidence="1">
    <location>
        <begin position="4"/>
        <end position="38"/>
    </location>
</feature>
<dbReference type="EMBL" id="AP018248">
    <property type="protein sequence ID" value="BAY99454.1"/>
    <property type="molecule type" value="Genomic_DNA"/>
</dbReference>
<gene>
    <name evidence="2" type="ORF">NIES37_34370</name>
</gene>
<dbReference type="InterPro" id="IPR005183">
    <property type="entry name" value="DUF305_CopM-like"/>
</dbReference>
<sequence length="38" mass="4330">MELIRQMIPHHESSVMMAQMVGDRANHTQILDLAQAII</sequence>
<name>A0A1Z4N164_9CYAN</name>
<dbReference type="KEGG" id="ttq:NIES37_34370"/>
<organism evidence="2 3">
    <name type="scientific">Tolypothrix tenuis PCC 7101</name>
    <dbReference type="NCBI Taxonomy" id="231146"/>
    <lineage>
        <taxon>Bacteria</taxon>
        <taxon>Bacillati</taxon>
        <taxon>Cyanobacteriota</taxon>
        <taxon>Cyanophyceae</taxon>
        <taxon>Nostocales</taxon>
        <taxon>Tolypothrichaceae</taxon>
        <taxon>Tolypothrix</taxon>
    </lineage>
</organism>
<reference evidence="2 3" key="1">
    <citation type="submission" date="2017-06" db="EMBL/GenBank/DDBJ databases">
        <title>Genome sequencing of cyanobaciteial culture collection at National Institute for Environmental Studies (NIES).</title>
        <authorList>
            <person name="Hirose Y."/>
            <person name="Shimura Y."/>
            <person name="Fujisawa T."/>
            <person name="Nakamura Y."/>
            <person name="Kawachi M."/>
        </authorList>
    </citation>
    <scope>NUCLEOTIDE SEQUENCE [LARGE SCALE GENOMIC DNA]</scope>
    <source>
        <strain evidence="2 3">NIES-37</strain>
    </source>
</reference>
<keyword evidence="3" id="KW-1185">Reference proteome</keyword>
<dbReference type="AlphaFoldDB" id="A0A1Z4N164"/>
<dbReference type="Gene3D" id="1.20.1260.10">
    <property type="match status" value="1"/>
</dbReference>
<dbReference type="RefSeq" id="WP_096577592.1">
    <property type="nucleotide sequence ID" value="NZ_CAWNJS010000001.1"/>
</dbReference>
<dbReference type="Proteomes" id="UP000218785">
    <property type="component" value="Chromosome"/>
</dbReference>